<feature type="region of interest" description="Disordered" evidence="1">
    <location>
        <begin position="28"/>
        <end position="74"/>
    </location>
</feature>
<evidence type="ECO:0000313" key="3">
    <source>
        <dbReference type="EMBL" id="WNY69110.1"/>
    </source>
</evidence>
<sequence length="277" mass="31929">MKYSIIASIFVFLFLNACNPDVNINQKKIKHQSSKKRTKYNKKKLTPKAEVKPNQEVTPKAEAKPNQEEDHNKKIKNTPLDDLINLIKKANAEREEYVKRFDKEPEDQYGMLVFKEFGWVDKKDGEKLAANTERSNRYRKNVYSALYTIDTNQLKTVSEIIIKAGKTQGTLNTISLHEGKIADTIVDLYSKKDTLNKLEISDIEKLTNSFKKILSIKKDVSDAVNQLLLDYKNDKNNIKTNTDELKSSLTALQKQLREKETETDKLKEEISSLMNKP</sequence>
<dbReference type="RefSeq" id="WP_316384038.1">
    <property type="nucleotide sequence ID" value="NZ_CP132471.1"/>
</dbReference>
<feature type="compositionally biased region" description="Basic and acidic residues" evidence="1">
    <location>
        <begin position="256"/>
        <end position="270"/>
    </location>
</feature>
<dbReference type="Gene3D" id="1.10.3160.10">
    <property type="entry name" value="Bbcrasp-1"/>
    <property type="match status" value="1"/>
</dbReference>
<proteinExistence type="predicted"/>
<feature type="compositionally biased region" description="Basic and acidic residues" evidence="1">
    <location>
        <begin position="47"/>
        <end position="72"/>
    </location>
</feature>
<feature type="signal peptide" evidence="2">
    <location>
        <begin position="1"/>
        <end position="17"/>
    </location>
</feature>
<feature type="region of interest" description="Disordered" evidence="1">
    <location>
        <begin position="256"/>
        <end position="277"/>
    </location>
</feature>
<keyword evidence="3" id="KW-0449">Lipoprotein</keyword>
<keyword evidence="4" id="KW-1185">Reference proteome</keyword>
<gene>
    <name evidence="3" type="ORF">QIA44_04590</name>
</gene>
<dbReference type="InterPro" id="IPR008421">
    <property type="entry name" value="Borrelia_lipoprotein_PFam54/60"/>
</dbReference>
<reference evidence="3" key="1">
    <citation type="submission" date="2023-07" db="EMBL/GenBank/DDBJ databases">
        <title>Genome sequencing of multiple Borrelia sensu lato isolates.</title>
        <authorList>
            <person name="Mongodin E.F."/>
            <person name="Rudenko N."/>
            <person name="Fraser C.M."/>
            <person name="Schutzer S."/>
            <person name="Luft B."/>
            <person name="Morgan R."/>
            <person name="Chastens S."/>
            <person name="Qiu W."/>
        </authorList>
    </citation>
    <scope>NUCLEOTIDE SEQUENCE [LARGE SCALE GENOMIC DNA]</scope>
    <source>
        <strain evidence="3">PotiB3</strain>
    </source>
</reference>
<keyword evidence="3" id="KW-0614">Plasmid</keyword>
<organism evidence="3 4">
    <name type="scientific">Borreliella lusitaniae</name>
    <dbReference type="NCBI Taxonomy" id="100177"/>
    <lineage>
        <taxon>Bacteria</taxon>
        <taxon>Pseudomonadati</taxon>
        <taxon>Spirochaetota</taxon>
        <taxon>Spirochaetia</taxon>
        <taxon>Spirochaetales</taxon>
        <taxon>Borreliaceae</taxon>
        <taxon>Borreliella</taxon>
    </lineage>
</organism>
<dbReference type="Pfam" id="PF05714">
    <property type="entry name" value="PFam54_60"/>
    <property type="match status" value="1"/>
</dbReference>
<feature type="chain" id="PRO_5045780753" evidence="2">
    <location>
        <begin position="18"/>
        <end position="277"/>
    </location>
</feature>
<evidence type="ECO:0000256" key="1">
    <source>
        <dbReference type="SAM" id="MobiDB-lite"/>
    </source>
</evidence>
<keyword evidence="2" id="KW-0732">Signal</keyword>
<dbReference type="Proteomes" id="UP001301963">
    <property type="component" value="Plasmid lp54"/>
</dbReference>
<evidence type="ECO:0000256" key="2">
    <source>
        <dbReference type="SAM" id="SignalP"/>
    </source>
</evidence>
<feature type="compositionally biased region" description="Basic residues" evidence="1">
    <location>
        <begin position="28"/>
        <end position="46"/>
    </location>
</feature>
<accession>A0ABZ0CIQ9</accession>
<name>A0ABZ0CIQ9_9SPIR</name>
<dbReference type="EMBL" id="CP132471">
    <property type="protein sequence ID" value="WNY69110.1"/>
    <property type="molecule type" value="Genomic_DNA"/>
</dbReference>
<evidence type="ECO:0000313" key="4">
    <source>
        <dbReference type="Proteomes" id="UP001301963"/>
    </source>
</evidence>
<protein>
    <submittedName>
        <fullName evidence="3">Virulence associated lipoprotein</fullName>
    </submittedName>
</protein>
<geneLocation type="plasmid" evidence="3 4">
    <name>lp54</name>
</geneLocation>